<feature type="compositionally biased region" description="Acidic residues" evidence="1">
    <location>
        <begin position="80"/>
        <end position="90"/>
    </location>
</feature>
<feature type="compositionally biased region" description="Acidic residues" evidence="1">
    <location>
        <begin position="137"/>
        <end position="149"/>
    </location>
</feature>
<feature type="compositionally biased region" description="Polar residues" evidence="1">
    <location>
        <begin position="179"/>
        <end position="189"/>
    </location>
</feature>
<dbReference type="EMBL" id="CADEBC010000495">
    <property type="protein sequence ID" value="CAB3237817.1"/>
    <property type="molecule type" value="Genomic_DNA"/>
</dbReference>
<feature type="region of interest" description="Disordered" evidence="1">
    <location>
        <begin position="1"/>
        <end position="196"/>
    </location>
</feature>
<feature type="compositionally biased region" description="Basic and acidic residues" evidence="1">
    <location>
        <begin position="43"/>
        <end position="54"/>
    </location>
</feature>
<accession>A0A8S0ZW36</accession>
<evidence type="ECO:0000313" key="2">
    <source>
        <dbReference type="EMBL" id="CAB3237817.1"/>
    </source>
</evidence>
<name>A0A8S0ZW36_ARCPL</name>
<dbReference type="Proteomes" id="UP000494106">
    <property type="component" value="Unassembled WGS sequence"/>
</dbReference>
<evidence type="ECO:0000256" key="1">
    <source>
        <dbReference type="SAM" id="MobiDB-lite"/>
    </source>
</evidence>
<keyword evidence="3" id="KW-1185">Reference proteome</keyword>
<gene>
    <name evidence="2" type="ORF">APLA_LOCUS7155</name>
</gene>
<comment type="caution">
    <text evidence="2">The sequence shown here is derived from an EMBL/GenBank/DDBJ whole genome shotgun (WGS) entry which is preliminary data.</text>
</comment>
<protein>
    <submittedName>
        <fullName evidence="2">Uncharacterized protein</fullName>
    </submittedName>
</protein>
<proteinExistence type="predicted"/>
<dbReference type="OrthoDB" id="7437166at2759"/>
<reference evidence="2 3" key="1">
    <citation type="submission" date="2020-04" db="EMBL/GenBank/DDBJ databases">
        <authorList>
            <person name="Wallbank WR R."/>
            <person name="Pardo Diaz C."/>
            <person name="Kozak K."/>
            <person name="Martin S."/>
            <person name="Jiggins C."/>
            <person name="Moest M."/>
            <person name="Warren A I."/>
            <person name="Byers J.R.P. K."/>
            <person name="Montejo-Kovacevich G."/>
            <person name="Yen C E."/>
        </authorList>
    </citation>
    <scope>NUCLEOTIDE SEQUENCE [LARGE SCALE GENOMIC DNA]</scope>
</reference>
<organism evidence="2 3">
    <name type="scientific">Arctia plantaginis</name>
    <name type="common">Wood tiger moth</name>
    <name type="synonym">Phalaena plantaginis</name>
    <dbReference type="NCBI Taxonomy" id="874455"/>
    <lineage>
        <taxon>Eukaryota</taxon>
        <taxon>Metazoa</taxon>
        <taxon>Ecdysozoa</taxon>
        <taxon>Arthropoda</taxon>
        <taxon>Hexapoda</taxon>
        <taxon>Insecta</taxon>
        <taxon>Pterygota</taxon>
        <taxon>Neoptera</taxon>
        <taxon>Endopterygota</taxon>
        <taxon>Lepidoptera</taxon>
        <taxon>Glossata</taxon>
        <taxon>Ditrysia</taxon>
        <taxon>Noctuoidea</taxon>
        <taxon>Erebidae</taxon>
        <taxon>Arctiinae</taxon>
        <taxon>Arctia</taxon>
    </lineage>
</organism>
<evidence type="ECO:0000313" key="3">
    <source>
        <dbReference type="Proteomes" id="UP000494106"/>
    </source>
</evidence>
<sequence length="312" mass="35318">MESVDTASPDSPVRESEPTDWLADFQYYDEDPFGTTLSVFPMREVKPAKPHKESDIDDDGESVATSAPNSPGGETKPAEQEESEYEDDESVVTSAPNSPIAESIPPQQQEEYDYDDDLSNHSPARNAPLTILRPVENPEDSDYYDDDTTDSALPASPRREARLAEQQAQADQENKDAESANQPSTSGRSHPTAPADPERLRLYGAAIYSAIIGSPERLSEYQEIQFEVTDRERRQRIEDIVDENNPCRCPTDTFDLCSQGNPYMESIVEKLRKMPKCLQYRAYRDILVYFKYLRRKHRKMLLRNAPINIAAC</sequence>
<dbReference type="AlphaFoldDB" id="A0A8S0ZW36"/>